<feature type="region of interest" description="Disordered" evidence="1">
    <location>
        <begin position="77"/>
        <end position="97"/>
    </location>
</feature>
<dbReference type="AlphaFoldDB" id="A0A822Z4L4"/>
<comment type="caution">
    <text evidence="2">The sequence shown here is derived from an EMBL/GenBank/DDBJ whole genome shotgun (WGS) entry which is preliminary data.</text>
</comment>
<keyword evidence="3" id="KW-1185">Reference proteome</keyword>
<accession>A0A822Z4L4</accession>
<protein>
    <submittedName>
        <fullName evidence="2">Uncharacterized protein</fullName>
    </submittedName>
</protein>
<name>A0A822Z4L4_NELNU</name>
<evidence type="ECO:0000313" key="3">
    <source>
        <dbReference type="Proteomes" id="UP000607653"/>
    </source>
</evidence>
<organism evidence="2 3">
    <name type="scientific">Nelumbo nucifera</name>
    <name type="common">Sacred lotus</name>
    <dbReference type="NCBI Taxonomy" id="4432"/>
    <lineage>
        <taxon>Eukaryota</taxon>
        <taxon>Viridiplantae</taxon>
        <taxon>Streptophyta</taxon>
        <taxon>Embryophyta</taxon>
        <taxon>Tracheophyta</taxon>
        <taxon>Spermatophyta</taxon>
        <taxon>Magnoliopsida</taxon>
        <taxon>Proteales</taxon>
        <taxon>Nelumbonaceae</taxon>
        <taxon>Nelumbo</taxon>
    </lineage>
</organism>
<proteinExistence type="predicted"/>
<dbReference type="Proteomes" id="UP000607653">
    <property type="component" value="Unassembled WGS sequence"/>
</dbReference>
<dbReference type="EMBL" id="DUZY01000005">
    <property type="protein sequence ID" value="DAD39570.1"/>
    <property type="molecule type" value="Genomic_DNA"/>
</dbReference>
<gene>
    <name evidence="2" type="ORF">HUJ06_013893</name>
</gene>
<sequence length="141" mass="16250">MDFRFLSLKTDYSLEIRNCLGLLHLKLGNLCKRPQFQAQVLDGGPQPFQALAQSDGYRNRQIPFLLRGGLFSSTHRHPPPPLTAGLEEWEKKRQDRDRRGLQEREIHIACSSRGYLEIERQDVQRLQAPICLSPIISIIVM</sequence>
<reference evidence="2 3" key="1">
    <citation type="journal article" date="2020" name="Mol. Biol. Evol.">
        <title>Distinct Expression and Methylation Patterns for Genes with Different Fates following a Single Whole-Genome Duplication in Flowering Plants.</title>
        <authorList>
            <person name="Shi T."/>
            <person name="Rahmani R.S."/>
            <person name="Gugger P.F."/>
            <person name="Wang M."/>
            <person name="Li H."/>
            <person name="Zhang Y."/>
            <person name="Li Z."/>
            <person name="Wang Q."/>
            <person name="Van de Peer Y."/>
            <person name="Marchal K."/>
            <person name="Chen J."/>
        </authorList>
    </citation>
    <scope>NUCLEOTIDE SEQUENCE [LARGE SCALE GENOMIC DNA]</scope>
    <source>
        <tissue evidence="2">Leaf</tissue>
    </source>
</reference>
<feature type="compositionally biased region" description="Basic and acidic residues" evidence="1">
    <location>
        <begin position="88"/>
        <end position="97"/>
    </location>
</feature>
<evidence type="ECO:0000313" key="2">
    <source>
        <dbReference type="EMBL" id="DAD39570.1"/>
    </source>
</evidence>
<evidence type="ECO:0000256" key="1">
    <source>
        <dbReference type="SAM" id="MobiDB-lite"/>
    </source>
</evidence>